<reference evidence="5 6" key="1">
    <citation type="submission" date="2016-04" db="EMBL/GenBank/DDBJ databases">
        <title>A degradative enzymes factory behind the ericoid mycorrhizal symbiosis.</title>
        <authorList>
            <consortium name="DOE Joint Genome Institute"/>
            <person name="Martino E."/>
            <person name="Morin E."/>
            <person name="Grelet G."/>
            <person name="Kuo A."/>
            <person name="Kohler A."/>
            <person name="Daghino S."/>
            <person name="Barry K."/>
            <person name="Choi C."/>
            <person name="Cichocki N."/>
            <person name="Clum A."/>
            <person name="Copeland A."/>
            <person name="Hainaut M."/>
            <person name="Haridas S."/>
            <person name="Labutti K."/>
            <person name="Lindquist E."/>
            <person name="Lipzen A."/>
            <person name="Khouja H.-R."/>
            <person name="Murat C."/>
            <person name="Ohm R."/>
            <person name="Olson A."/>
            <person name="Spatafora J."/>
            <person name="Veneault-Fourrey C."/>
            <person name="Henrissat B."/>
            <person name="Grigoriev I."/>
            <person name="Martin F."/>
            <person name="Perotto S."/>
        </authorList>
    </citation>
    <scope>NUCLEOTIDE SEQUENCE [LARGE SCALE GENOMIC DNA]</scope>
    <source>
        <strain evidence="5 6">F</strain>
    </source>
</reference>
<gene>
    <name evidence="5" type="ORF">L207DRAFT_510109</name>
</gene>
<evidence type="ECO:0000259" key="4">
    <source>
        <dbReference type="PROSITE" id="PS51767"/>
    </source>
</evidence>
<feature type="region of interest" description="Disordered" evidence="1">
    <location>
        <begin position="513"/>
        <end position="552"/>
    </location>
</feature>
<feature type="domain" description="Peptidase A1" evidence="4">
    <location>
        <begin position="41"/>
        <end position="417"/>
    </location>
</feature>
<evidence type="ECO:0000313" key="5">
    <source>
        <dbReference type="EMBL" id="PMD43603.1"/>
    </source>
</evidence>
<accession>A0A2J6RYM2</accession>
<dbReference type="PROSITE" id="PS51767">
    <property type="entry name" value="PEPTIDASE_A1"/>
    <property type="match status" value="1"/>
</dbReference>
<evidence type="ECO:0000256" key="2">
    <source>
        <dbReference type="SAM" id="Phobius"/>
    </source>
</evidence>
<feature type="signal peptide" evidence="3">
    <location>
        <begin position="1"/>
        <end position="20"/>
    </location>
</feature>
<keyword evidence="2" id="KW-0812">Transmembrane</keyword>
<protein>
    <recommendedName>
        <fullName evidence="4">Peptidase A1 domain-containing protein</fullName>
    </recommendedName>
</protein>
<name>A0A2J6RYM2_HYAVF</name>
<evidence type="ECO:0000256" key="3">
    <source>
        <dbReference type="SAM" id="SignalP"/>
    </source>
</evidence>
<dbReference type="STRING" id="1149755.A0A2J6RYM2"/>
<dbReference type="AlphaFoldDB" id="A0A2J6RYM2"/>
<keyword evidence="2" id="KW-1133">Transmembrane helix</keyword>
<dbReference type="Gene3D" id="2.40.70.10">
    <property type="entry name" value="Acid Proteases"/>
    <property type="match status" value="1"/>
</dbReference>
<feature type="chain" id="PRO_5014438275" description="Peptidase A1 domain-containing protein" evidence="3">
    <location>
        <begin position="21"/>
        <end position="577"/>
    </location>
</feature>
<dbReference type="Proteomes" id="UP000235786">
    <property type="component" value="Unassembled WGS sequence"/>
</dbReference>
<feature type="transmembrane region" description="Helical" evidence="2">
    <location>
        <begin position="472"/>
        <end position="502"/>
    </location>
</feature>
<sequence length="577" mass="61642">MSRLLLLLSIPFVLSAATEANHLPRSLKWSSTTYGPDGPWHAITILIGTPPQSVDLFPGGVAVSNILSQSLCTNGSEECYSSAAGLYDASQSSTSIHGTNGTYVNGSFAGHGYLSLQGSAEYTADTMFVTTGDQPSALLQYQDFAMLVISDGQWTLPDGSGYTIEVGNLALGGPYINRSLTKSNSTLFDGSTLSSVPASEGVTPSNSFGMHIGSVGMGISPSIYLGGYDQSRVLGNVTVQPRGVDSFPIDLLDIGIETAIGSSPFPFASRSGLLAQGNSSIGKSMQVIVEPTSPFLYLPKSTCDAITQLLPVNYDSSLGLYLWDTTSPIYDTILYSPAYLSFTFRLNASLTESMSIKVPFVLLNLTLTAPLVDTPTAYFPCTPYDYGKSTNLPTLGRAFLQAAFIGANWGLNTSGNGSWFLAQAPGPNTSSEAVVMSIGLNDNYIIPSENDWEDSWSNNWDPISDSSGPVPVVGIVVGVVLGLLTVLALVVLCAPASTWCGWRKRRVARKKAEKASRKQVEMTSISDGRQAPWTSDESQGSEADFEPKSLFPELFPEPKSLRLDLDIRQRPVNSLVE</sequence>
<keyword evidence="2" id="KW-0472">Membrane</keyword>
<dbReference type="SUPFAM" id="SSF50630">
    <property type="entry name" value="Acid proteases"/>
    <property type="match status" value="1"/>
</dbReference>
<keyword evidence="6" id="KW-1185">Reference proteome</keyword>
<evidence type="ECO:0000256" key="1">
    <source>
        <dbReference type="SAM" id="MobiDB-lite"/>
    </source>
</evidence>
<keyword evidence="3" id="KW-0732">Signal</keyword>
<evidence type="ECO:0000313" key="6">
    <source>
        <dbReference type="Proteomes" id="UP000235786"/>
    </source>
</evidence>
<organism evidence="5 6">
    <name type="scientific">Hyaloscypha variabilis (strain UAMH 11265 / GT02V1 / F)</name>
    <name type="common">Meliniomyces variabilis</name>
    <dbReference type="NCBI Taxonomy" id="1149755"/>
    <lineage>
        <taxon>Eukaryota</taxon>
        <taxon>Fungi</taxon>
        <taxon>Dikarya</taxon>
        <taxon>Ascomycota</taxon>
        <taxon>Pezizomycotina</taxon>
        <taxon>Leotiomycetes</taxon>
        <taxon>Helotiales</taxon>
        <taxon>Hyaloscyphaceae</taxon>
        <taxon>Hyaloscypha</taxon>
        <taxon>Hyaloscypha variabilis</taxon>
    </lineage>
</organism>
<dbReference type="EMBL" id="KZ613942">
    <property type="protein sequence ID" value="PMD43603.1"/>
    <property type="molecule type" value="Genomic_DNA"/>
</dbReference>
<feature type="compositionally biased region" description="Polar residues" evidence="1">
    <location>
        <begin position="521"/>
        <end position="541"/>
    </location>
</feature>
<proteinExistence type="predicted"/>
<dbReference type="InterPro" id="IPR021109">
    <property type="entry name" value="Peptidase_aspartic_dom_sf"/>
</dbReference>
<dbReference type="OrthoDB" id="4074350at2759"/>
<dbReference type="InterPro" id="IPR033121">
    <property type="entry name" value="PEPTIDASE_A1"/>
</dbReference>